<feature type="region of interest" description="Disordered" evidence="4">
    <location>
        <begin position="1"/>
        <end position="29"/>
    </location>
</feature>
<dbReference type="SMART" id="SM00822">
    <property type="entry name" value="PKS_KR"/>
    <property type="match status" value="1"/>
</dbReference>
<feature type="compositionally biased region" description="Basic and acidic residues" evidence="4">
    <location>
        <begin position="1"/>
        <end position="10"/>
    </location>
</feature>
<keyword evidence="7" id="KW-1185">Reference proteome</keyword>
<dbReference type="InterPro" id="IPR020904">
    <property type="entry name" value="Sc_DH/Rdtase_CS"/>
</dbReference>
<reference evidence="6 7" key="1">
    <citation type="submission" date="2017-06" db="EMBL/GenBank/DDBJ databases">
        <authorList>
            <person name="Kim H.J."/>
            <person name="Triplett B.A."/>
        </authorList>
    </citation>
    <scope>NUCLEOTIDE SEQUENCE [LARGE SCALE GENOMIC DNA]</scope>
    <source>
        <strain evidence="6 7">CGMCC 4.2132</strain>
    </source>
</reference>
<sequence length="279" mass="29110">MDAGRGEGVRRGIGGNHIGDDVGVPPSRTDEGDVTMRLAGARVLITGASSGIGAATARAMTEVGARVVLSGRDRERLEAVASETGGQALTCDLTTDVAGLAERAGTVDVLVCNAGTGWAGPFATMPDETVEHMVACNLTAPIRLTRSLLPAMIERGRGHLVFVASIAGAVGVRDEAVYAATKAGLLVFAESLRYELRGIGVSVVLPGVVDTPFFERRGAPYTRRWPVPIPAERVARAVVAAVEHGRPETYAPGWLRLPARLKGAVPGPFRALAGVFGRQ</sequence>
<dbReference type="PROSITE" id="PS00061">
    <property type="entry name" value="ADH_SHORT"/>
    <property type="match status" value="1"/>
</dbReference>
<protein>
    <submittedName>
        <fullName evidence="6">Short-chain dehydrogenase</fullName>
    </submittedName>
</protein>
<dbReference type="AlphaFoldDB" id="A0A239BKD0"/>
<dbReference type="GO" id="GO:0016491">
    <property type="term" value="F:oxidoreductase activity"/>
    <property type="evidence" value="ECO:0007669"/>
    <property type="project" value="UniProtKB-KW"/>
</dbReference>
<comment type="similarity">
    <text evidence="1 3">Belongs to the short-chain dehydrogenases/reductases (SDR) family.</text>
</comment>
<name>A0A239BKD0_9ACTN</name>
<evidence type="ECO:0000256" key="3">
    <source>
        <dbReference type="RuleBase" id="RU000363"/>
    </source>
</evidence>
<dbReference type="PRINTS" id="PR00081">
    <property type="entry name" value="GDHRDH"/>
</dbReference>
<dbReference type="Pfam" id="PF00106">
    <property type="entry name" value="adh_short"/>
    <property type="match status" value="1"/>
</dbReference>
<dbReference type="GO" id="GO:0016020">
    <property type="term" value="C:membrane"/>
    <property type="evidence" value="ECO:0007669"/>
    <property type="project" value="TreeGrafter"/>
</dbReference>
<evidence type="ECO:0000256" key="2">
    <source>
        <dbReference type="ARBA" id="ARBA00023002"/>
    </source>
</evidence>
<evidence type="ECO:0000256" key="4">
    <source>
        <dbReference type="SAM" id="MobiDB-lite"/>
    </source>
</evidence>
<evidence type="ECO:0000313" key="6">
    <source>
        <dbReference type="EMBL" id="SNS08326.1"/>
    </source>
</evidence>
<feature type="domain" description="Ketoreductase" evidence="5">
    <location>
        <begin position="41"/>
        <end position="212"/>
    </location>
</feature>
<evidence type="ECO:0000313" key="7">
    <source>
        <dbReference type="Proteomes" id="UP000198282"/>
    </source>
</evidence>
<proteinExistence type="inferred from homology"/>
<dbReference type="EMBL" id="FZOD01000003">
    <property type="protein sequence ID" value="SNS08326.1"/>
    <property type="molecule type" value="Genomic_DNA"/>
</dbReference>
<gene>
    <name evidence="6" type="ORF">SAMN05216276_1003285</name>
</gene>
<dbReference type="Gene3D" id="3.40.50.720">
    <property type="entry name" value="NAD(P)-binding Rossmann-like Domain"/>
    <property type="match status" value="1"/>
</dbReference>
<dbReference type="InterPro" id="IPR057326">
    <property type="entry name" value="KR_dom"/>
</dbReference>
<evidence type="ECO:0000259" key="5">
    <source>
        <dbReference type="SMART" id="SM00822"/>
    </source>
</evidence>
<accession>A0A239BKD0</accession>
<dbReference type="PRINTS" id="PR00080">
    <property type="entry name" value="SDRFAMILY"/>
</dbReference>
<dbReference type="InterPro" id="IPR002347">
    <property type="entry name" value="SDR_fam"/>
</dbReference>
<evidence type="ECO:0000256" key="1">
    <source>
        <dbReference type="ARBA" id="ARBA00006484"/>
    </source>
</evidence>
<dbReference type="CDD" id="cd05233">
    <property type="entry name" value="SDR_c"/>
    <property type="match status" value="1"/>
</dbReference>
<dbReference type="PANTHER" id="PTHR44196:SF1">
    <property type="entry name" value="DEHYDROGENASE_REDUCTASE SDR FAMILY MEMBER 7B"/>
    <property type="match status" value="1"/>
</dbReference>
<organism evidence="6 7">
    <name type="scientific">Streptosporangium subroseum</name>
    <dbReference type="NCBI Taxonomy" id="106412"/>
    <lineage>
        <taxon>Bacteria</taxon>
        <taxon>Bacillati</taxon>
        <taxon>Actinomycetota</taxon>
        <taxon>Actinomycetes</taxon>
        <taxon>Streptosporangiales</taxon>
        <taxon>Streptosporangiaceae</taxon>
        <taxon>Streptosporangium</taxon>
    </lineage>
</organism>
<dbReference type="InterPro" id="IPR036291">
    <property type="entry name" value="NAD(P)-bd_dom_sf"/>
</dbReference>
<dbReference type="PANTHER" id="PTHR44196">
    <property type="entry name" value="DEHYDROGENASE/REDUCTASE SDR FAMILY MEMBER 7B"/>
    <property type="match status" value="1"/>
</dbReference>
<dbReference type="SUPFAM" id="SSF51735">
    <property type="entry name" value="NAD(P)-binding Rossmann-fold domains"/>
    <property type="match status" value="1"/>
</dbReference>
<dbReference type="Proteomes" id="UP000198282">
    <property type="component" value="Unassembled WGS sequence"/>
</dbReference>
<keyword evidence="2" id="KW-0560">Oxidoreductase</keyword>